<dbReference type="Proteomes" id="UP000591626">
    <property type="component" value="Unassembled WGS sequence"/>
</dbReference>
<evidence type="ECO:0000256" key="2">
    <source>
        <dbReference type="SAM" id="Phobius"/>
    </source>
</evidence>
<protein>
    <submittedName>
        <fullName evidence="3">Uncharacterized protein</fullName>
    </submittedName>
</protein>
<evidence type="ECO:0000313" key="3">
    <source>
        <dbReference type="EMBL" id="NJJ04417.1"/>
    </source>
</evidence>
<feature type="transmembrane region" description="Helical" evidence="2">
    <location>
        <begin position="296"/>
        <end position="320"/>
    </location>
</feature>
<keyword evidence="2" id="KW-1133">Transmembrane helix</keyword>
<accession>A0AAP6XNT9</accession>
<feature type="transmembrane region" description="Helical" evidence="2">
    <location>
        <begin position="240"/>
        <end position="260"/>
    </location>
</feature>
<evidence type="ECO:0000313" key="4">
    <source>
        <dbReference type="Proteomes" id="UP000591626"/>
    </source>
</evidence>
<keyword evidence="2" id="KW-0812">Transmembrane</keyword>
<name>A0AAP6XNT9_9CORY</name>
<evidence type="ECO:0000256" key="1">
    <source>
        <dbReference type="SAM" id="MobiDB-lite"/>
    </source>
</evidence>
<proteinExistence type="predicted"/>
<comment type="caution">
    <text evidence="3">The sequence shown here is derived from an EMBL/GenBank/DDBJ whole genome shotgun (WGS) entry which is preliminary data.</text>
</comment>
<dbReference type="RefSeq" id="WP_167616963.1">
    <property type="nucleotide sequence ID" value="NZ_JAAUVV010000017.1"/>
</dbReference>
<feature type="transmembrane region" description="Helical" evidence="2">
    <location>
        <begin position="127"/>
        <end position="145"/>
    </location>
</feature>
<feature type="transmembrane region" description="Helical" evidence="2">
    <location>
        <begin position="195"/>
        <end position="220"/>
    </location>
</feature>
<dbReference type="EMBL" id="JAAUVV010000017">
    <property type="protein sequence ID" value="NJJ04417.1"/>
    <property type="molecule type" value="Genomic_DNA"/>
</dbReference>
<dbReference type="AlphaFoldDB" id="A0AAP6XNT9"/>
<feature type="region of interest" description="Disordered" evidence="1">
    <location>
        <begin position="1"/>
        <end position="38"/>
    </location>
</feature>
<gene>
    <name evidence="3" type="ORF">HC138_08665</name>
</gene>
<feature type="transmembrane region" description="Helical" evidence="2">
    <location>
        <begin position="151"/>
        <end position="174"/>
    </location>
</feature>
<keyword evidence="2" id="KW-0472">Membrane</keyword>
<organism evidence="3 4">
    <name type="scientific">Corynebacterium coyleae</name>
    <dbReference type="NCBI Taxonomy" id="53374"/>
    <lineage>
        <taxon>Bacteria</taxon>
        <taxon>Bacillati</taxon>
        <taxon>Actinomycetota</taxon>
        <taxon>Actinomycetes</taxon>
        <taxon>Mycobacteriales</taxon>
        <taxon>Corynebacteriaceae</taxon>
        <taxon>Corynebacterium</taxon>
    </lineage>
</organism>
<reference evidence="3 4" key="1">
    <citation type="submission" date="2020-03" db="EMBL/GenBank/DDBJ databases">
        <title>Draft genome sequences of bacterial isolates from the female urobiome.</title>
        <authorList>
            <person name="Miller-Ensminger T."/>
            <person name="Wolfe A.J."/>
            <person name="Putonti C."/>
        </authorList>
    </citation>
    <scope>NUCLEOTIDE SEQUENCE [LARGE SCALE GENOMIC DNA]</scope>
    <source>
        <strain evidence="3 4">UMB8490</strain>
    </source>
</reference>
<sequence>MSTPNNDGFEPYPQHPQGSHPENDGGYPSYDSYADPGNYADQAGNYQNGYSDYSAFEVNSAASMAGNTALRFHGQQLTDNVPGDGVSPHPINDPANNGWSHVKGTGKLNILEAIGWGFKTVFGNPKLWLPLGVVYLLLSVAVQFVPTVGTWIQVGGTTVFGPWMIGAALQATLARNLNFGDVKSPTFGKTLGMSVLLSVIAMLGMTVLLTALGIGAFSAIDPTMIPENPEAIMDDPETFFAVMGPVMAAFGIGLVVMLLISPLFMLQPWFAGDNNGTFGQAFTGGFKAGARNYGRLLGFAVLAGLINLIGAIPFGLGLIVTLPATMLALAYGYRQISAGPVPKEPTA</sequence>